<dbReference type="InterPro" id="IPR001650">
    <property type="entry name" value="Helicase_C-like"/>
</dbReference>
<dbReference type="GO" id="GO:0004386">
    <property type="term" value="F:helicase activity"/>
    <property type="evidence" value="ECO:0007669"/>
    <property type="project" value="UniProtKB-KW"/>
</dbReference>
<reference evidence="8" key="3">
    <citation type="submission" date="2025-09" db="UniProtKB">
        <authorList>
            <consortium name="Ensembl"/>
        </authorList>
    </citation>
    <scope>IDENTIFICATION</scope>
    <source>
        <strain evidence="8">broiler</strain>
    </source>
</reference>
<dbReference type="Gene3D" id="3.40.50.300">
    <property type="entry name" value="P-loop containing nucleotide triphosphate hydrolases"/>
    <property type="match status" value="1"/>
</dbReference>
<dbReference type="CDD" id="cd18793">
    <property type="entry name" value="SF2_C_SNF"/>
    <property type="match status" value="1"/>
</dbReference>
<dbReference type="Pfam" id="PF25806">
    <property type="entry name" value="RHH_ERCC6L2"/>
    <property type="match status" value="1"/>
</dbReference>
<dbReference type="InterPro" id="IPR014001">
    <property type="entry name" value="Helicase_ATP-bd"/>
</dbReference>
<dbReference type="InterPro" id="IPR029256">
    <property type="entry name" value="Heliccase-ass-bd"/>
</dbReference>
<evidence type="ECO:0000256" key="1">
    <source>
        <dbReference type="ARBA" id="ARBA00004123"/>
    </source>
</evidence>
<dbReference type="InterPro" id="IPR027417">
    <property type="entry name" value="P-loop_NTPase"/>
</dbReference>
<dbReference type="OrthoDB" id="448448at2759"/>
<dbReference type="PANTHER" id="PTHR45629:SF7">
    <property type="entry name" value="DNA EXCISION REPAIR PROTEIN ERCC-6-RELATED"/>
    <property type="match status" value="1"/>
</dbReference>
<keyword evidence="9" id="KW-1185">Reference proteome</keyword>
<keyword evidence="3" id="KW-0547">Nucleotide-binding</keyword>
<keyword evidence="3" id="KW-0347">Helicase</keyword>
<dbReference type="PROSITE" id="PS51194">
    <property type="entry name" value="HELICASE_CTER"/>
    <property type="match status" value="1"/>
</dbReference>
<keyword evidence="4" id="KW-0539">Nucleus</keyword>
<dbReference type="InterPro" id="IPR002464">
    <property type="entry name" value="DNA/RNA_helicase_DEAH_CS"/>
</dbReference>
<dbReference type="Proteomes" id="UP000000539">
    <property type="component" value="Chromosome Z"/>
</dbReference>
<dbReference type="PROSITE" id="PS00690">
    <property type="entry name" value="DEAH_ATP_HELICASE"/>
    <property type="match status" value="1"/>
</dbReference>
<dbReference type="CDD" id="cd18005">
    <property type="entry name" value="DEXHc_ERCC6L2"/>
    <property type="match status" value="1"/>
</dbReference>
<dbReference type="GO" id="GO:0005634">
    <property type="term" value="C:nucleus"/>
    <property type="evidence" value="ECO:0007669"/>
    <property type="project" value="UniProtKB-SubCell"/>
</dbReference>
<dbReference type="InterPro" id="IPR000330">
    <property type="entry name" value="SNF2_N"/>
</dbReference>
<feature type="region of interest" description="Disordered" evidence="5">
    <location>
        <begin position="1497"/>
        <end position="1520"/>
    </location>
</feature>
<sequence length="1597" mass="182456">MALAAPAFTSVKMSDAWRDRWHVGERCLAPCPENGKFSEGTISSFENDKNGKSFAIVSFLESEDKKILISELCRVEAGRCSWKSVIFDDGDLEKPYFPGQNLPSSTDAFKLSDNGDFIPYTINRYLRGYQREGAQFLYWHYANKRGCILGDDMGLGKTVQVISFLAAVLHKKGTREDIENNMPEFLQRTMKKESKCNPKKTFLIVAPLSVLYNWKDELDTWGYFKVSVLHGSKKEGDLNRIKQGKCEVALTTYETLRLYLDELNNIGWSAVIVDEVHRIKNPKSQITQTMKSLKCNVRIGLTGTILQNNMNELWCVMDWAVPGLLGSRVHFKKKFSDPLERGQRHTATKRELATGRKAMVKLARKMSSWFLRRTKVLISDQLPKKEDRMVYCSLTEFQKAVYRAVLKTEDVSLVLRAREPCSCNSGRIRKNCCYKINSHGETVKSLQLSYLTILQKVANHVALLQTDNTSKQQETHIKRVCNEVFSSFPDFMQLSKDAAFETISDPKYSGKMRQISGWLKSPSGQVPVNMMPPAAEGRTPHQQAPLDQVLQQLLNHFRKNKDKVLLFSFSTKLLDVLEQYCIASGLDFRRLDGSTKSEDRIRIVREFNRVPEINICLVSTMAGGLGLNFVGANVVILFDPTWNPANDLQAIDRAYRIGQCKDVKVFRLISLGTVEEMMYLRQVYKQQLHCAVVGSENAKRYFKAVQGSKEHQGELFGIHNLFKLRTHGSCLTKEILEREGQVEAGVMTVTTWLKEEPPQGSSENCEQPDYEGARGPSSTKAQLEETDFHDCFSDDDILETSVKKRNRKKPCSANNLMIAKRQLSLLQCGFSNLLQKEIEATKKSGNNDSHHSGSDSQTIRTCLNSKCDDVQKCESYEHILEHRKAAQSPNGTDKQVMQRADCLVLSDSEEVNRENQDLCISRQSDVVIETESSTDENCDVIFPTQFPASHQAVNTKKIEIQTSASENCEEPLKEKDEFVLKEEYRQFRSHSTESNFSKIVSSKNMKDSARGLKGESNVSDESDDIEIPCHSESEKLRTFSFMRRKRRHTHSNALGKFSKSLPQRKKPRSKEKECDSHNIDEFSSSEDNLQVEKIHTQEKSCKCKNRRCRVQFRSKMPHLVQDRMCFVAQMKSSNYAVHRSSARGAQFDHQHQNVESMDRYLDGVQEVAYMHSNQNVVGSSKAENHLSRWAMRDVFELKQFSQLPANIAVCSAKKAKAKPEEVIVGKNIMKREHEIMVNSNLHNLYILHPVIQRNTKVHRVGSVTFLVGKTPKEIRRRQFEEIVSHVKMGSMEELAEHIVKATSESRQKLLREFYISKHPEIESLFPVELPAQVAHNYEEGDAAARKSRKRCVVNSGRCKSRPSSAKEFLPSKTTKLQNQHSREVEQLRNDSCLQDTMCVDVKYKQSPTVATQHTKRSNNQAFKDFMASGPLNSKSEIIEVLSVKSSEGQQDPEIAELPRKRSESLSEYRERRAKTDKKSFVDLLGDTSILNVLFRNGGKKTTESPQRIPSEQIEKSKKRPKDFWDMLNEQNEESLRKLTDMTVIEELCERAPHPPLTEKREVCENFLWKKNENFLWKKYSSDDSDEPSSATSFNLVK</sequence>
<dbReference type="InterPro" id="IPR050496">
    <property type="entry name" value="SNF2_RAD54_helicase_repair"/>
</dbReference>
<comment type="subcellular location">
    <subcellularLocation>
        <location evidence="1">Nucleus</location>
    </subcellularLocation>
</comment>
<dbReference type="SMART" id="SM00490">
    <property type="entry name" value="HELICc"/>
    <property type="match status" value="1"/>
</dbReference>
<feature type="region of interest" description="Disordered" evidence="5">
    <location>
        <begin position="1362"/>
        <end position="1381"/>
    </location>
</feature>
<name>A0A8V0XZD2_CHICK</name>
<dbReference type="SUPFAM" id="SSF52540">
    <property type="entry name" value="P-loop containing nucleoside triphosphate hydrolases"/>
    <property type="match status" value="2"/>
</dbReference>
<dbReference type="InterPro" id="IPR058052">
    <property type="entry name" value="DEXHc_ERCC6L2"/>
</dbReference>
<accession>A0A8V0XZD2</accession>
<dbReference type="Gene3D" id="3.40.50.10810">
    <property type="entry name" value="Tandem AAA-ATPase domain"/>
    <property type="match status" value="1"/>
</dbReference>
<dbReference type="PANTHER" id="PTHR45629">
    <property type="entry name" value="SNF2/RAD54 FAMILY MEMBER"/>
    <property type="match status" value="1"/>
</dbReference>
<reference evidence="8" key="2">
    <citation type="submission" date="2025-08" db="UniProtKB">
        <authorList>
            <consortium name="Ensembl"/>
        </authorList>
    </citation>
    <scope>IDENTIFICATION</scope>
    <source>
        <strain evidence="8">broiler</strain>
    </source>
</reference>
<feature type="compositionally biased region" description="Basic and acidic residues" evidence="5">
    <location>
        <begin position="1070"/>
        <end position="1080"/>
    </location>
</feature>
<dbReference type="Pfam" id="PF00271">
    <property type="entry name" value="Helicase_C"/>
    <property type="match status" value="1"/>
</dbReference>
<dbReference type="GeneTree" id="ENSGT00940000161328"/>
<dbReference type="GO" id="GO:0005524">
    <property type="term" value="F:ATP binding"/>
    <property type="evidence" value="ECO:0007669"/>
    <property type="project" value="InterPro"/>
</dbReference>
<keyword evidence="2" id="KW-0378">Hydrolase</keyword>
<evidence type="ECO:0000259" key="7">
    <source>
        <dbReference type="PROSITE" id="PS51194"/>
    </source>
</evidence>
<proteinExistence type="predicted"/>
<evidence type="ECO:0000313" key="9">
    <source>
        <dbReference type="Proteomes" id="UP000000539"/>
    </source>
</evidence>
<dbReference type="FunCoup" id="A0A8V0XZD2">
    <property type="interactions" value="1533"/>
</dbReference>
<evidence type="ECO:0000256" key="3">
    <source>
        <dbReference type="ARBA" id="ARBA00022806"/>
    </source>
</evidence>
<dbReference type="Ensembl" id="ENSGALT00010023908.1">
    <property type="protein sequence ID" value="ENSGALP00010013660.1"/>
    <property type="gene ID" value="ENSGALG00010010064.1"/>
</dbReference>
<dbReference type="SMART" id="SM00487">
    <property type="entry name" value="DEXDc"/>
    <property type="match status" value="1"/>
</dbReference>
<feature type="domain" description="Helicase C-terminal" evidence="7">
    <location>
        <begin position="549"/>
        <end position="706"/>
    </location>
</feature>
<feature type="region of interest" description="Disordered" evidence="5">
    <location>
        <begin position="1046"/>
        <end position="1086"/>
    </location>
</feature>
<feature type="region of interest" description="Disordered" evidence="5">
    <location>
        <begin position="755"/>
        <end position="779"/>
    </location>
</feature>
<gene>
    <name evidence="8" type="primary">ERCC6L2</name>
</gene>
<feature type="domain" description="Helicase ATP-binding" evidence="6">
    <location>
        <begin position="138"/>
        <end position="323"/>
    </location>
</feature>
<dbReference type="GO" id="GO:0036297">
    <property type="term" value="P:interstrand cross-link repair"/>
    <property type="evidence" value="ECO:0000318"/>
    <property type="project" value="GO_Central"/>
</dbReference>
<evidence type="ECO:0000256" key="5">
    <source>
        <dbReference type="SAM" id="MobiDB-lite"/>
    </source>
</evidence>
<organism evidence="8 9">
    <name type="scientific">Gallus gallus</name>
    <name type="common">Chicken</name>
    <dbReference type="NCBI Taxonomy" id="9031"/>
    <lineage>
        <taxon>Eukaryota</taxon>
        <taxon>Metazoa</taxon>
        <taxon>Chordata</taxon>
        <taxon>Craniata</taxon>
        <taxon>Vertebrata</taxon>
        <taxon>Euteleostomi</taxon>
        <taxon>Archelosauria</taxon>
        <taxon>Archosauria</taxon>
        <taxon>Dinosauria</taxon>
        <taxon>Saurischia</taxon>
        <taxon>Theropoda</taxon>
        <taxon>Coelurosauria</taxon>
        <taxon>Aves</taxon>
        <taxon>Neognathae</taxon>
        <taxon>Galloanserae</taxon>
        <taxon>Galliformes</taxon>
        <taxon>Phasianidae</taxon>
        <taxon>Phasianinae</taxon>
        <taxon>Gallus</taxon>
    </lineage>
</organism>
<dbReference type="GO" id="GO:0016787">
    <property type="term" value="F:hydrolase activity"/>
    <property type="evidence" value="ECO:0007669"/>
    <property type="project" value="UniProtKB-KW"/>
</dbReference>
<dbReference type="GO" id="GO:0097680">
    <property type="term" value="P:double-strand break repair via classical nonhomologous end joining"/>
    <property type="evidence" value="ECO:0007669"/>
    <property type="project" value="Ensembl"/>
</dbReference>
<dbReference type="InterPro" id="IPR049730">
    <property type="entry name" value="SNF2/RAD54-like_C"/>
</dbReference>
<keyword evidence="3" id="KW-0067">ATP-binding</keyword>
<dbReference type="InterPro" id="IPR038718">
    <property type="entry name" value="SNF2-like_sf"/>
</dbReference>
<dbReference type="PROSITE" id="PS51192">
    <property type="entry name" value="HELICASE_ATP_BIND_1"/>
    <property type="match status" value="1"/>
</dbReference>
<dbReference type="FunFam" id="3.40.50.10810:FF:000019">
    <property type="entry name" value="DNA excision repair protein ERCC-6-like 2 isoform X1"/>
    <property type="match status" value="1"/>
</dbReference>
<protein>
    <submittedName>
        <fullName evidence="8">ERCC excision repair 6 like 2</fullName>
    </submittedName>
</protein>
<evidence type="ECO:0000313" key="8">
    <source>
        <dbReference type="Ensembl" id="ENSGALP00010013660.1"/>
    </source>
</evidence>
<dbReference type="CDD" id="cd20400">
    <property type="entry name" value="Tudor_ERCC6L2"/>
    <property type="match status" value="1"/>
</dbReference>
<evidence type="ECO:0000259" key="6">
    <source>
        <dbReference type="PROSITE" id="PS51192"/>
    </source>
</evidence>
<feature type="region of interest" description="Disordered" evidence="5">
    <location>
        <begin position="1444"/>
        <end position="1463"/>
    </location>
</feature>
<evidence type="ECO:0000256" key="2">
    <source>
        <dbReference type="ARBA" id="ARBA00022801"/>
    </source>
</evidence>
<dbReference type="InterPro" id="IPR057931">
    <property type="entry name" value="RHH_ERCC6L2"/>
</dbReference>
<evidence type="ECO:0000256" key="4">
    <source>
        <dbReference type="ARBA" id="ARBA00023242"/>
    </source>
</evidence>
<dbReference type="Pfam" id="PF00176">
    <property type="entry name" value="SNF2-rel_dom"/>
    <property type="match status" value="1"/>
</dbReference>
<reference evidence="8" key="1">
    <citation type="submission" date="2020-11" db="EMBL/GenBank/DDBJ databases">
        <title>Gallus gallus (Chicken) genome, bGalGal1, GRCg7b, maternal haplotype autosomes + Z &amp; W.</title>
        <authorList>
            <person name="Warren W."/>
            <person name="Formenti G."/>
            <person name="Fedrigo O."/>
            <person name="Haase B."/>
            <person name="Mountcastle J."/>
            <person name="Balacco J."/>
            <person name="Tracey A."/>
            <person name="Schneider V."/>
            <person name="Okimoto R."/>
            <person name="Cheng H."/>
            <person name="Hawken R."/>
            <person name="Howe K."/>
            <person name="Jarvis E.D."/>
        </authorList>
    </citation>
    <scope>NUCLEOTIDE SEQUENCE [LARGE SCALE GENOMIC DNA]</scope>
    <source>
        <strain evidence="8">Broiler</strain>
    </source>
</reference>
<dbReference type="Pfam" id="PF14773">
    <property type="entry name" value="VIGSSK"/>
    <property type="match status" value="1"/>
</dbReference>